<evidence type="ECO:0000259" key="10">
    <source>
        <dbReference type="PROSITE" id="PS50093"/>
    </source>
</evidence>
<dbReference type="PROSITE" id="PS50093">
    <property type="entry name" value="PKD"/>
    <property type="match status" value="1"/>
</dbReference>
<keyword evidence="7" id="KW-0472">Membrane</keyword>
<dbReference type="Ensembl" id="ENSTRUT00000060635.1">
    <property type="protein sequence ID" value="ENSTRUP00000078808.1"/>
    <property type="gene ID" value="ENSTRUG00000004155.3"/>
</dbReference>
<dbReference type="GeneTree" id="ENSGT01030000234563"/>
<dbReference type="SUPFAM" id="SSF49299">
    <property type="entry name" value="PKD domain"/>
    <property type="match status" value="1"/>
</dbReference>
<evidence type="ECO:0000256" key="2">
    <source>
        <dbReference type="ARBA" id="ARBA00010818"/>
    </source>
</evidence>
<evidence type="ECO:0000256" key="5">
    <source>
        <dbReference type="ARBA" id="ARBA00022737"/>
    </source>
</evidence>
<dbReference type="InterPro" id="IPR000601">
    <property type="entry name" value="PKD_dom"/>
</dbReference>
<dbReference type="InterPro" id="IPR035986">
    <property type="entry name" value="PKD_dom_sf"/>
</dbReference>
<keyword evidence="6" id="KW-1133">Transmembrane helix</keyword>
<sequence length="813" mass="92108">MSSSFVSLHLMYFCMFLIVSLVLLVPCRSTDYGSTYGRMNDKIGSKTVLSYLYVCPTNKRKIMVLTDPEFESSVLISSDEGASYQKYRLTFYVLSLLFHPTVEDWALAYKNQHQLVFVLPLLQVPTSGRATYYVSYKRESFTQTKLPKYSLPKDLHIVSTNEKQVFAAVQEWNQNDTYNLYLSDTRGVYFTLAMENVKTTRGIGGNQMLDLYEVTGIQGMLIANKRQDNQVKTYITYNKGRDWRLLQAPASDLEGNDIHCMLPFCSLHLQLQMSENPYLSGTISTKSSAPGIIVATGNIGAELSYNNVGMFVSSDAGNSWRKIFEEEHNVWFLDKGGALVAVKQPSVPTRHLWISFDEGREWTQYSFSPVPLFVDGVLVEAGTENQIMTFFGHFSHRSEWQLIKIDYKSIYSRKCTEEDYQTWHLHNQGEPCVMGQKQIFMKRRPGNFCMLGRDYSRILSAEPCICRAHDFECDYGYERSVDGNCHPAFWFNHSMVSRGCSLGQNYFNSTGYRKVVLNNCTKGVKEMYTAIKQQCPIRPPKGLLLTTKDGKLTANLGSNVTFLVHLDEGDSMRTNIQLDFGDGTAVSYSNLSWTEEGIKHVYKAAGIVRVTALAENMLGYDTTTLYLHVTCPVEQVQLLAPFVVIRNKEVNITAMVLPSHPRTVTYFWWLGNNTEVEFFKSLLLSFSPNLDEFNPDIPEWRQDVGRVIKKALLQVSDFHFLCPLCSLPPILRNSSVSFYIRYFRSSANISPLFPPLLLPVRPNTLGSLVQQEGALRPTSDSSSDRSGTAPAFIFSQDGFLSCDLSVSDLTSEL</sequence>
<dbReference type="InterPro" id="IPR031778">
    <property type="entry name" value="Sortilin_N"/>
</dbReference>
<dbReference type="AlphaFoldDB" id="A0A674NZ13"/>
<dbReference type="Gene3D" id="2.10.70.80">
    <property type="match status" value="1"/>
</dbReference>
<keyword evidence="5" id="KW-0677">Repeat</keyword>
<protein>
    <submittedName>
        <fullName evidence="11">Sortilin related VPS10 domain containing receptor 3</fullName>
    </submittedName>
</protein>
<dbReference type="SUPFAM" id="SSF110296">
    <property type="entry name" value="Oligoxyloglucan reducing end-specific cellobiohydrolase"/>
    <property type="match status" value="1"/>
</dbReference>
<evidence type="ECO:0000256" key="4">
    <source>
        <dbReference type="ARBA" id="ARBA00022729"/>
    </source>
</evidence>
<dbReference type="GO" id="GO:0016020">
    <property type="term" value="C:membrane"/>
    <property type="evidence" value="ECO:0007669"/>
    <property type="project" value="UniProtKB-SubCell"/>
</dbReference>
<feature type="signal peptide" evidence="9">
    <location>
        <begin position="1"/>
        <end position="29"/>
    </location>
</feature>
<dbReference type="Pfam" id="PF15901">
    <property type="entry name" value="Sortilin_C"/>
    <property type="match status" value="1"/>
</dbReference>
<evidence type="ECO:0000256" key="9">
    <source>
        <dbReference type="SAM" id="SignalP"/>
    </source>
</evidence>
<dbReference type="Gene3D" id="2.130.10.10">
    <property type="entry name" value="YVTN repeat-like/Quinoprotein amine dehydrogenase"/>
    <property type="match status" value="1"/>
</dbReference>
<keyword evidence="4 9" id="KW-0732">Signal</keyword>
<evidence type="ECO:0000313" key="12">
    <source>
        <dbReference type="Proteomes" id="UP000005226"/>
    </source>
</evidence>
<accession>A0A674NZ13</accession>
<proteinExistence type="inferred from homology"/>
<dbReference type="PANTHER" id="PTHR12106:SF10">
    <property type="entry name" value="VPS10 DOMAIN-CONTAINING RECEPTOR SORCS3"/>
    <property type="match status" value="1"/>
</dbReference>
<feature type="chain" id="PRO_5025371577" evidence="9">
    <location>
        <begin position="30"/>
        <end position="813"/>
    </location>
</feature>
<dbReference type="FunFam" id="2.60.40.10:FF:000083">
    <property type="entry name" value="Sortilin-related VPS10 domain containing receptor 2"/>
    <property type="match status" value="1"/>
</dbReference>
<feature type="domain" description="PKD" evidence="10">
    <location>
        <begin position="569"/>
        <end position="636"/>
    </location>
</feature>
<comment type="similarity">
    <text evidence="2">Belongs to the VPS10-related sortilin family. SORCS subfamily.</text>
</comment>
<dbReference type="InterPro" id="IPR013783">
    <property type="entry name" value="Ig-like_fold"/>
</dbReference>
<dbReference type="InterPro" id="IPR031777">
    <property type="entry name" value="Sortilin_C"/>
</dbReference>
<dbReference type="Pfam" id="PF15902">
    <property type="entry name" value="Sortilin-Vps10"/>
    <property type="match status" value="2"/>
</dbReference>
<dbReference type="Proteomes" id="UP000005226">
    <property type="component" value="Chromosome 17"/>
</dbReference>
<keyword evidence="3" id="KW-0812">Transmembrane</keyword>
<gene>
    <name evidence="11" type="primary">sorcs3a</name>
</gene>
<dbReference type="SMART" id="SM00602">
    <property type="entry name" value="VPS10"/>
    <property type="match status" value="1"/>
</dbReference>
<dbReference type="PANTHER" id="PTHR12106">
    <property type="entry name" value="SORTILIN RELATED"/>
    <property type="match status" value="1"/>
</dbReference>
<keyword evidence="12" id="KW-1185">Reference proteome</keyword>
<comment type="subcellular location">
    <subcellularLocation>
        <location evidence="1">Membrane</location>
        <topology evidence="1">Single-pass type I membrane protein</topology>
    </subcellularLocation>
</comment>
<name>A0A674NZ13_TAKRU</name>
<reference evidence="11" key="3">
    <citation type="submission" date="2025-09" db="UniProtKB">
        <authorList>
            <consortium name="Ensembl"/>
        </authorList>
    </citation>
    <scope>IDENTIFICATION</scope>
</reference>
<evidence type="ECO:0000256" key="7">
    <source>
        <dbReference type="ARBA" id="ARBA00023136"/>
    </source>
</evidence>
<dbReference type="Gene3D" id="2.60.40.10">
    <property type="entry name" value="Immunoglobulins"/>
    <property type="match status" value="1"/>
</dbReference>
<evidence type="ECO:0000256" key="3">
    <source>
        <dbReference type="ARBA" id="ARBA00022692"/>
    </source>
</evidence>
<dbReference type="FunFam" id="2.10.70.80:FF:000001">
    <property type="entry name" value="Sortilin-related VPS10 domain-containing receptor 1"/>
    <property type="match status" value="1"/>
</dbReference>
<dbReference type="InterPro" id="IPR006581">
    <property type="entry name" value="VPS10"/>
</dbReference>
<evidence type="ECO:0000256" key="8">
    <source>
        <dbReference type="ARBA" id="ARBA00023180"/>
    </source>
</evidence>
<evidence type="ECO:0000256" key="1">
    <source>
        <dbReference type="ARBA" id="ARBA00004479"/>
    </source>
</evidence>
<organism evidence="11 12">
    <name type="scientific">Takifugu rubripes</name>
    <name type="common">Japanese pufferfish</name>
    <name type="synonym">Fugu rubripes</name>
    <dbReference type="NCBI Taxonomy" id="31033"/>
    <lineage>
        <taxon>Eukaryota</taxon>
        <taxon>Metazoa</taxon>
        <taxon>Chordata</taxon>
        <taxon>Craniata</taxon>
        <taxon>Vertebrata</taxon>
        <taxon>Euteleostomi</taxon>
        <taxon>Actinopterygii</taxon>
        <taxon>Neopterygii</taxon>
        <taxon>Teleostei</taxon>
        <taxon>Neoteleostei</taxon>
        <taxon>Acanthomorphata</taxon>
        <taxon>Eupercaria</taxon>
        <taxon>Tetraodontiformes</taxon>
        <taxon>Tetradontoidea</taxon>
        <taxon>Tetraodontidae</taxon>
        <taxon>Takifugu</taxon>
    </lineage>
</organism>
<dbReference type="InterPro" id="IPR015943">
    <property type="entry name" value="WD40/YVTN_repeat-like_dom_sf"/>
</dbReference>
<reference evidence="11" key="2">
    <citation type="submission" date="2025-08" db="UniProtKB">
        <authorList>
            <consortium name="Ensembl"/>
        </authorList>
    </citation>
    <scope>IDENTIFICATION</scope>
</reference>
<dbReference type="Gene3D" id="3.30.60.270">
    <property type="match status" value="1"/>
</dbReference>
<evidence type="ECO:0000313" key="11">
    <source>
        <dbReference type="Ensembl" id="ENSTRUP00000078808.1"/>
    </source>
</evidence>
<reference evidence="11 12" key="1">
    <citation type="journal article" date="2011" name="Genome Biol. Evol.">
        <title>Integration of the genetic map and genome assembly of fugu facilitates insights into distinct features of genome evolution in teleosts and mammals.</title>
        <authorList>
            <person name="Kai W."/>
            <person name="Kikuchi K."/>
            <person name="Tohari S."/>
            <person name="Chew A.K."/>
            <person name="Tay A."/>
            <person name="Fujiwara A."/>
            <person name="Hosoya S."/>
            <person name="Suetake H."/>
            <person name="Naruse K."/>
            <person name="Brenner S."/>
            <person name="Suzuki Y."/>
            <person name="Venkatesh B."/>
        </authorList>
    </citation>
    <scope>NUCLEOTIDE SEQUENCE [LARGE SCALE GENOMIC DNA]</scope>
</reference>
<keyword evidence="8" id="KW-0325">Glycoprotein</keyword>
<dbReference type="InterPro" id="IPR050310">
    <property type="entry name" value="VPS10-sortilin"/>
</dbReference>
<dbReference type="Pfam" id="PF00801">
    <property type="entry name" value="PKD"/>
    <property type="match status" value="1"/>
</dbReference>
<evidence type="ECO:0000256" key="6">
    <source>
        <dbReference type="ARBA" id="ARBA00022989"/>
    </source>
</evidence>